<dbReference type="RefSeq" id="XP_028462673.1">
    <property type="nucleotide sequence ID" value="XM_028608489.1"/>
</dbReference>
<evidence type="ECO:0000313" key="8">
    <source>
        <dbReference type="Proteomes" id="UP000272025"/>
    </source>
</evidence>
<dbReference type="InterPro" id="IPR002227">
    <property type="entry name" value="Tyrosinase_Cu-bd"/>
</dbReference>
<dbReference type="InterPro" id="IPR041640">
    <property type="entry name" value="Tyrosinase_C"/>
</dbReference>
<dbReference type="SUPFAM" id="SSF48056">
    <property type="entry name" value="Di-copper centre-containing domain"/>
    <property type="match status" value="1"/>
</dbReference>
<feature type="signal peptide" evidence="5">
    <location>
        <begin position="1"/>
        <end position="21"/>
    </location>
</feature>
<evidence type="ECO:0000256" key="1">
    <source>
        <dbReference type="ARBA" id="ARBA00001973"/>
    </source>
</evidence>
<keyword evidence="3" id="KW-0560">Oxidoreductase</keyword>
<feature type="chain" id="PRO_5017951698" evidence="5">
    <location>
        <begin position="22"/>
        <end position="558"/>
    </location>
</feature>
<dbReference type="AlphaFoldDB" id="A0A3N2PK16"/>
<dbReference type="STRING" id="1314773.A0A3N2PK16"/>
<evidence type="ECO:0000259" key="6">
    <source>
        <dbReference type="PROSITE" id="PS00498"/>
    </source>
</evidence>
<evidence type="ECO:0000256" key="4">
    <source>
        <dbReference type="ARBA" id="ARBA00023033"/>
    </source>
</evidence>
<gene>
    <name evidence="7" type="ORF">SODALDRAFT_284975</name>
</gene>
<dbReference type="EMBL" id="ML119062">
    <property type="protein sequence ID" value="ROT34867.1"/>
    <property type="molecule type" value="Genomic_DNA"/>
</dbReference>
<keyword evidence="2" id="KW-0479">Metal-binding</keyword>
<dbReference type="PRINTS" id="PR00092">
    <property type="entry name" value="TYROSINASE"/>
</dbReference>
<dbReference type="Proteomes" id="UP000272025">
    <property type="component" value="Unassembled WGS sequence"/>
</dbReference>
<dbReference type="GO" id="GO:0046872">
    <property type="term" value="F:metal ion binding"/>
    <property type="evidence" value="ECO:0007669"/>
    <property type="project" value="UniProtKB-KW"/>
</dbReference>
<keyword evidence="4" id="KW-0503">Monooxygenase</keyword>
<evidence type="ECO:0000313" key="7">
    <source>
        <dbReference type="EMBL" id="ROT34867.1"/>
    </source>
</evidence>
<dbReference type="PANTHER" id="PTHR11474">
    <property type="entry name" value="TYROSINASE FAMILY MEMBER"/>
    <property type="match status" value="1"/>
</dbReference>
<protein>
    <submittedName>
        <fullName evidence="7">Tyrosinase</fullName>
    </submittedName>
</protein>
<dbReference type="PROSITE" id="PS00498">
    <property type="entry name" value="TYROSINASE_2"/>
    <property type="match status" value="1"/>
</dbReference>
<organism evidence="7 8">
    <name type="scientific">Sodiomyces alkalinus (strain CBS 110278 / VKM F-3762 / F11)</name>
    <name type="common">Alkaliphilic filamentous fungus</name>
    <dbReference type="NCBI Taxonomy" id="1314773"/>
    <lineage>
        <taxon>Eukaryota</taxon>
        <taxon>Fungi</taxon>
        <taxon>Dikarya</taxon>
        <taxon>Ascomycota</taxon>
        <taxon>Pezizomycotina</taxon>
        <taxon>Sordariomycetes</taxon>
        <taxon>Hypocreomycetidae</taxon>
        <taxon>Glomerellales</taxon>
        <taxon>Plectosphaerellaceae</taxon>
        <taxon>Sodiomyces</taxon>
    </lineage>
</organism>
<reference evidence="7 8" key="1">
    <citation type="journal article" date="2018" name="Mol. Ecol.">
        <title>The obligate alkalophilic soda-lake fungus Sodiomyces alkalinus has shifted to a protein diet.</title>
        <authorList>
            <person name="Grum-Grzhimaylo A.A."/>
            <person name="Falkoski D.L."/>
            <person name="van den Heuvel J."/>
            <person name="Valero-Jimenez C.A."/>
            <person name="Min B."/>
            <person name="Choi I.G."/>
            <person name="Lipzen A."/>
            <person name="Daum C.G."/>
            <person name="Aanen D.K."/>
            <person name="Tsang A."/>
            <person name="Henrissat B."/>
            <person name="Bilanenko E.N."/>
            <person name="de Vries R.P."/>
            <person name="van Kan J.A.L."/>
            <person name="Grigoriev I.V."/>
            <person name="Debets A.J.M."/>
        </authorList>
    </citation>
    <scope>NUCLEOTIDE SEQUENCE [LARGE SCALE GENOMIC DNA]</scope>
    <source>
        <strain evidence="7 8">F11</strain>
    </source>
</reference>
<accession>A0A3N2PK16</accession>
<dbReference type="GeneID" id="39576967"/>
<keyword evidence="5" id="KW-0732">Signal</keyword>
<sequence>MFLPLFCVGLAALASIPWTAAQSTHPVVGVSSGINPGTGETPARRNINDIYREAGPEWDLLVGALSAMQAANETHPLSYFQIMGIHGQPIMAWPGGGPQQGGTRGYCPHNEPLFGTWHRGYLALYEQVLVAQAQRIAEGYPPNVRGEYREAADRLRVPYWDWAADSNVPPATTPPTVTIRRPVNGSLTALPVRNPLASYTYPRSAQNGEFGRFIGVGRTERCTQEGRSYPESANEAMAQQGLRERVYTSLTRARSWSEISSTSVGPNSIEGPHGNVHLHAACGNDFLGVETAGFDPLFMLHHCNVDRLLAYWQTLNYENASVEFEYQTRGLFATPRGTTVTERSPLVPFEGPDGPLNSEDFASARGWGYTYEPLRHWDQSPPQLRTAVTRTINELYGPVPSRNSPSGGMLSRFRGGAKRDYFATVEVERSELDLPAVLNLFVRGRHAGTVALLGMPAEGVSYDEIPLQRAISLAGLADLDQEDLLYALTKDLQIQITKPDGTIIPVESVPSLKVDVENVDVMLPTSMDELPLYGEPHSRRVRLRVLGLDLGLSLKLPF</sequence>
<dbReference type="PANTHER" id="PTHR11474:SF131">
    <property type="entry name" value="TYROSINASE COPPER-BINDING DOMAIN-CONTAINING PROTEIN"/>
    <property type="match status" value="1"/>
</dbReference>
<comment type="cofactor">
    <cofactor evidence="1">
        <name>Cu(2+)</name>
        <dbReference type="ChEBI" id="CHEBI:29036"/>
    </cofactor>
</comment>
<keyword evidence="8" id="KW-1185">Reference proteome</keyword>
<dbReference type="Gene3D" id="1.10.1280.10">
    <property type="entry name" value="Di-copper center containing domain from catechol oxidase"/>
    <property type="match status" value="1"/>
</dbReference>
<feature type="domain" description="Tyrosinase copper-binding" evidence="6">
    <location>
        <begin position="295"/>
        <end position="306"/>
    </location>
</feature>
<dbReference type="Pfam" id="PF18132">
    <property type="entry name" value="Tyrosinase_C"/>
    <property type="match status" value="1"/>
</dbReference>
<dbReference type="OrthoDB" id="6132182at2759"/>
<evidence type="ECO:0000256" key="2">
    <source>
        <dbReference type="ARBA" id="ARBA00022723"/>
    </source>
</evidence>
<evidence type="ECO:0000256" key="5">
    <source>
        <dbReference type="SAM" id="SignalP"/>
    </source>
</evidence>
<dbReference type="InterPro" id="IPR008922">
    <property type="entry name" value="Di-copper_centre_dom_sf"/>
</dbReference>
<dbReference type="GO" id="GO:0004497">
    <property type="term" value="F:monooxygenase activity"/>
    <property type="evidence" value="ECO:0007669"/>
    <property type="project" value="UniProtKB-KW"/>
</dbReference>
<name>A0A3N2PK16_SODAK</name>
<evidence type="ECO:0000256" key="3">
    <source>
        <dbReference type="ARBA" id="ARBA00023002"/>
    </source>
</evidence>
<dbReference type="InterPro" id="IPR050316">
    <property type="entry name" value="Tyrosinase/Hemocyanin"/>
</dbReference>
<dbReference type="Pfam" id="PF00264">
    <property type="entry name" value="Tyrosinase"/>
    <property type="match status" value="1"/>
</dbReference>
<proteinExistence type="predicted"/>